<dbReference type="AlphaFoldDB" id="A0ABC8ISN6"/>
<keyword evidence="9" id="KW-1185">Reference proteome</keyword>
<sequence length="256" mass="28912">MSYEHQKIHPVSDPEAPPPLTHPTAPLVSRGASISEHGDPTKKSVTQSPRLDSPQRKKKGRRSCWCRCVCYTLLVLFLLIVVVGAAVGILYLVFRPKLPDYNIDRLQLTRYTLNKQDSSLSTAFNVTITAKNPNEKIGIYYEDGSKISVLYMQTKLSNGSLPKFYQGRENTTIIFVEMTGYTQNATSLMETLLEQQQLTGSIPLRIRVTQPVRIKLGKLKLPEVKFSVRCGVFIDSLAANSVIRVRNSNCKFRFRF</sequence>
<dbReference type="Pfam" id="PF03168">
    <property type="entry name" value="LEA_2"/>
    <property type="match status" value="1"/>
</dbReference>
<evidence type="ECO:0000259" key="7">
    <source>
        <dbReference type="Pfam" id="PF03168"/>
    </source>
</evidence>
<evidence type="ECO:0000256" key="2">
    <source>
        <dbReference type="ARBA" id="ARBA00022692"/>
    </source>
</evidence>
<feature type="compositionally biased region" description="Basic and acidic residues" evidence="5">
    <location>
        <begin position="1"/>
        <end position="12"/>
    </location>
</feature>
<comment type="subcellular location">
    <subcellularLocation>
        <location evidence="1">Membrane</location>
        <topology evidence="1">Single-pass membrane protein</topology>
    </subcellularLocation>
</comment>
<evidence type="ECO:0000256" key="5">
    <source>
        <dbReference type="SAM" id="MobiDB-lite"/>
    </source>
</evidence>
<evidence type="ECO:0000256" key="1">
    <source>
        <dbReference type="ARBA" id="ARBA00004167"/>
    </source>
</evidence>
<dbReference type="GO" id="GO:0016020">
    <property type="term" value="C:membrane"/>
    <property type="evidence" value="ECO:0007669"/>
    <property type="project" value="UniProtKB-SubCell"/>
</dbReference>
<dbReference type="PANTHER" id="PTHR31234:SF72">
    <property type="entry name" value="NDR1_HIN1-LIKE PROTEIN 6"/>
    <property type="match status" value="1"/>
</dbReference>
<evidence type="ECO:0000256" key="3">
    <source>
        <dbReference type="ARBA" id="ARBA00022989"/>
    </source>
</evidence>
<evidence type="ECO:0000313" key="9">
    <source>
        <dbReference type="Proteomes" id="UP001642260"/>
    </source>
</evidence>
<evidence type="ECO:0000256" key="4">
    <source>
        <dbReference type="ARBA" id="ARBA00023136"/>
    </source>
</evidence>
<dbReference type="Proteomes" id="UP001642260">
    <property type="component" value="Unassembled WGS sequence"/>
</dbReference>
<name>A0ABC8ISN6_ERUVS</name>
<keyword evidence="4 6" id="KW-0472">Membrane</keyword>
<feature type="region of interest" description="Disordered" evidence="5">
    <location>
        <begin position="1"/>
        <end position="57"/>
    </location>
</feature>
<comment type="caution">
    <text evidence="8">The sequence shown here is derived from an EMBL/GenBank/DDBJ whole genome shotgun (WGS) entry which is preliminary data.</text>
</comment>
<feature type="domain" description="Late embryogenesis abundant protein LEA-2 subgroup" evidence="7">
    <location>
        <begin position="127"/>
        <end position="230"/>
    </location>
</feature>
<reference evidence="8 9" key="1">
    <citation type="submission" date="2022-03" db="EMBL/GenBank/DDBJ databases">
        <authorList>
            <person name="Macdonald S."/>
            <person name="Ahmed S."/>
            <person name="Newling K."/>
        </authorList>
    </citation>
    <scope>NUCLEOTIDE SEQUENCE [LARGE SCALE GENOMIC DNA]</scope>
</reference>
<accession>A0ABC8ISN6</accession>
<feature type="transmembrane region" description="Helical" evidence="6">
    <location>
        <begin position="68"/>
        <end position="94"/>
    </location>
</feature>
<evidence type="ECO:0000256" key="6">
    <source>
        <dbReference type="SAM" id="Phobius"/>
    </source>
</evidence>
<evidence type="ECO:0000313" key="8">
    <source>
        <dbReference type="EMBL" id="CAH8298137.1"/>
    </source>
</evidence>
<dbReference type="PANTHER" id="PTHR31234">
    <property type="entry name" value="LATE EMBRYOGENESIS ABUNDANT (LEA) HYDROXYPROLINE-RICH GLYCOPROTEIN FAMILY"/>
    <property type="match status" value="1"/>
</dbReference>
<organism evidence="8 9">
    <name type="scientific">Eruca vesicaria subsp. sativa</name>
    <name type="common">Garden rocket</name>
    <name type="synonym">Eruca sativa</name>
    <dbReference type="NCBI Taxonomy" id="29727"/>
    <lineage>
        <taxon>Eukaryota</taxon>
        <taxon>Viridiplantae</taxon>
        <taxon>Streptophyta</taxon>
        <taxon>Embryophyta</taxon>
        <taxon>Tracheophyta</taxon>
        <taxon>Spermatophyta</taxon>
        <taxon>Magnoliopsida</taxon>
        <taxon>eudicotyledons</taxon>
        <taxon>Gunneridae</taxon>
        <taxon>Pentapetalae</taxon>
        <taxon>rosids</taxon>
        <taxon>malvids</taxon>
        <taxon>Brassicales</taxon>
        <taxon>Brassicaceae</taxon>
        <taxon>Brassiceae</taxon>
        <taxon>Eruca</taxon>
    </lineage>
</organism>
<dbReference type="EMBL" id="CAKOAT010052488">
    <property type="protein sequence ID" value="CAH8298137.1"/>
    <property type="molecule type" value="Genomic_DNA"/>
</dbReference>
<protein>
    <recommendedName>
        <fullName evidence="7">Late embryogenesis abundant protein LEA-2 subgroup domain-containing protein</fullName>
    </recommendedName>
</protein>
<dbReference type="InterPro" id="IPR044839">
    <property type="entry name" value="NDR1-like"/>
</dbReference>
<keyword evidence="2 6" id="KW-0812">Transmembrane</keyword>
<keyword evidence="3 6" id="KW-1133">Transmembrane helix</keyword>
<proteinExistence type="predicted"/>
<gene>
    <name evidence="8" type="ORF">ERUC_LOCUS2309</name>
</gene>
<dbReference type="InterPro" id="IPR004864">
    <property type="entry name" value="LEA_2"/>
</dbReference>